<evidence type="ECO:0000256" key="2">
    <source>
        <dbReference type="ARBA" id="ARBA00022574"/>
    </source>
</evidence>
<dbReference type="EMBL" id="NPIC01000007">
    <property type="protein sequence ID" value="RDL34641.1"/>
    <property type="molecule type" value="Genomic_DNA"/>
</dbReference>
<evidence type="ECO:0000256" key="7">
    <source>
        <dbReference type="SAM" id="MobiDB-lite"/>
    </source>
</evidence>
<comment type="similarity">
    <text evidence="6">Belongs to the WD repeat TRM82 family.</text>
</comment>
<gene>
    <name evidence="8" type="ORF">BP5553_07769</name>
</gene>
<dbReference type="GO" id="GO:0005634">
    <property type="term" value="C:nucleus"/>
    <property type="evidence" value="ECO:0007669"/>
    <property type="project" value="UniProtKB-SubCell"/>
</dbReference>
<comment type="caution">
    <text evidence="8">The sequence shown here is derived from an EMBL/GenBank/DDBJ whole genome shotgun (WGS) entry which is preliminary data.</text>
</comment>
<dbReference type="SUPFAM" id="SSF50978">
    <property type="entry name" value="WD40 repeat-like"/>
    <property type="match status" value="1"/>
</dbReference>
<feature type="region of interest" description="Disordered" evidence="7">
    <location>
        <begin position="43"/>
        <end position="125"/>
    </location>
</feature>
<evidence type="ECO:0000313" key="9">
    <source>
        <dbReference type="Proteomes" id="UP000254866"/>
    </source>
</evidence>
<keyword evidence="2 6" id="KW-0853">WD repeat</keyword>
<dbReference type="AlphaFoldDB" id="A0A370THG3"/>
<accession>A0A370THG3</accession>
<dbReference type="InterPro" id="IPR036322">
    <property type="entry name" value="WD40_repeat_dom_sf"/>
</dbReference>
<comment type="function">
    <text evidence="6">Required for the formation of N(7)-methylguanine at position 46 (m7G46) in tRNA. In the complex, it is required to stabilize and induce conformational changes of the catalytic subunit.</text>
</comment>
<keyword evidence="3 6" id="KW-0819">tRNA processing</keyword>
<dbReference type="InterPro" id="IPR015943">
    <property type="entry name" value="WD40/YVTN_repeat-like_dom_sf"/>
</dbReference>
<keyword evidence="5 6" id="KW-0539">Nucleus</keyword>
<dbReference type="GO" id="GO:0106004">
    <property type="term" value="P:tRNA (guanine-N7)-methylation"/>
    <property type="evidence" value="ECO:0007669"/>
    <property type="project" value="UniProtKB-UniRule"/>
</dbReference>
<evidence type="ECO:0000313" key="8">
    <source>
        <dbReference type="EMBL" id="RDL34641.1"/>
    </source>
</evidence>
<keyword evidence="4 6" id="KW-0677">Repeat</keyword>
<dbReference type="Proteomes" id="UP000254866">
    <property type="component" value="Unassembled WGS sequence"/>
</dbReference>
<protein>
    <submittedName>
        <fullName evidence="8">Uncharacterized protein</fullName>
    </submittedName>
</protein>
<dbReference type="PANTHER" id="PTHR16288:SF0">
    <property type="entry name" value="TRNA (GUANINE-N(7)-)-METHYLTRANSFERASE NON-CATALYTIC SUBUNIT WDR4"/>
    <property type="match status" value="1"/>
</dbReference>
<dbReference type="GO" id="GO:0043527">
    <property type="term" value="C:tRNA methyltransferase complex"/>
    <property type="evidence" value="ECO:0007669"/>
    <property type="project" value="TreeGrafter"/>
</dbReference>
<sequence length="566" mass="61617">MPYQYIKKCGNLLAAARGSNIDIFNSADGSLCSTWSSAPAPAQVSQNASSIPEDTDANLAAQEPQPASVENEVNTTSPPAKRRKLSSTEDGKNIESKEDIKEPEKGGKNEKKQKQNKRPGSSSSGLEAPAVIALAVTKNAQHVVAITGEDKSIRVFEVIEKHGIPQLNHISQRAMPKRPSSLAITDDSWTIISADKFGDVYSLPLLPSEVTPQAQATRASSMASERPYKPAANELTIHSQRNRKALENQRRHGNAAPEKIAPTFECNLLLGHVSMLTDLLVVTLNDRNYIITADRDEHIRVSRGIPQAHIIENFCLGHKEFISRICIPNERPEVLISGGGDDYLSVWNWEAGKLLSQAPIKSYATDVLSERMNEADRTALKESQKVAVSGIFHTRQSSNGGFLDLILVACEAIPALFIFSLTANNVLEYTQTLKLQGNALSVATDLPTLEVGKRMLVSIDDIYEPGSATQLRPVGDNITNPLQAFVFENGVWVTDEGFKMALVKDDEALAGRDGNNSRLQNLLYSIENLRKRDGEERGGEAAGDDITQDAGQETGAVQDEDVQVTG</sequence>
<dbReference type="RefSeq" id="XP_031867623.1">
    <property type="nucleotide sequence ID" value="XM_032016392.1"/>
</dbReference>
<evidence type="ECO:0000256" key="3">
    <source>
        <dbReference type="ARBA" id="ARBA00022694"/>
    </source>
</evidence>
<evidence type="ECO:0000256" key="5">
    <source>
        <dbReference type="ARBA" id="ARBA00023242"/>
    </source>
</evidence>
<dbReference type="GO" id="GO:0005829">
    <property type="term" value="C:cytosol"/>
    <property type="evidence" value="ECO:0007669"/>
    <property type="project" value="TreeGrafter"/>
</dbReference>
<comment type="subcellular location">
    <subcellularLocation>
        <location evidence="1 6">Nucleus</location>
    </subcellularLocation>
</comment>
<dbReference type="STRING" id="2656787.A0A370THG3"/>
<dbReference type="HAMAP" id="MF_03056">
    <property type="entry name" value="TRM82"/>
    <property type="match status" value="1"/>
</dbReference>
<dbReference type="InterPro" id="IPR028884">
    <property type="entry name" value="Trm82"/>
</dbReference>
<dbReference type="GeneID" id="43600618"/>
<dbReference type="PANTHER" id="PTHR16288">
    <property type="entry name" value="WD40 REPEAT PROTEIN 4"/>
    <property type="match status" value="1"/>
</dbReference>
<dbReference type="OrthoDB" id="339900at2759"/>
<organism evidence="8 9">
    <name type="scientific">Venustampulla echinocandica</name>
    <dbReference type="NCBI Taxonomy" id="2656787"/>
    <lineage>
        <taxon>Eukaryota</taxon>
        <taxon>Fungi</taxon>
        <taxon>Dikarya</taxon>
        <taxon>Ascomycota</taxon>
        <taxon>Pezizomycotina</taxon>
        <taxon>Leotiomycetes</taxon>
        <taxon>Helotiales</taxon>
        <taxon>Pleuroascaceae</taxon>
        <taxon>Venustampulla</taxon>
    </lineage>
</organism>
<name>A0A370THG3_9HELO</name>
<evidence type="ECO:0000256" key="1">
    <source>
        <dbReference type="ARBA" id="ARBA00004123"/>
    </source>
</evidence>
<feature type="compositionally biased region" description="Polar residues" evidence="7">
    <location>
        <begin position="43"/>
        <end position="52"/>
    </location>
</feature>
<feature type="compositionally biased region" description="Basic and acidic residues" evidence="7">
    <location>
        <begin position="86"/>
        <end position="113"/>
    </location>
</feature>
<feature type="region of interest" description="Disordered" evidence="7">
    <location>
        <begin position="533"/>
        <end position="566"/>
    </location>
</feature>
<evidence type="ECO:0000256" key="6">
    <source>
        <dbReference type="HAMAP-Rule" id="MF_03056"/>
    </source>
</evidence>
<dbReference type="UniPathway" id="UPA00989"/>
<reference evidence="8 9" key="1">
    <citation type="journal article" date="2018" name="IMA Fungus">
        <title>IMA Genome-F 9: Draft genome sequence of Annulohypoxylon stygium, Aspergillus mulundensis, Berkeleyomyces basicola (syn. Thielaviopsis basicola), Ceratocystis smalleyi, two Cercospora beticola strains, Coleophoma cylindrospora, Fusarium fracticaudum, Phialophora cf. hyalina, and Morchella septimelata.</title>
        <authorList>
            <person name="Wingfield B.D."/>
            <person name="Bills G.F."/>
            <person name="Dong Y."/>
            <person name="Huang W."/>
            <person name="Nel W.J."/>
            <person name="Swalarsk-Parry B.S."/>
            <person name="Vaghefi N."/>
            <person name="Wilken P.M."/>
            <person name="An Z."/>
            <person name="de Beer Z.W."/>
            <person name="De Vos L."/>
            <person name="Chen L."/>
            <person name="Duong T.A."/>
            <person name="Gao Y."/>
            <person name="Hammerbacher A."/>
            <person name="Kikkert J.R."/>
            <person name="Li Y."/>
            <person name="Li H."/>
            <person name="Li K."/>
            <person name="Li Q."/>
            <person name="Liu X."/>
            <person name="Ma X."/>
            <person name="Naidoo K."/>
            <person name="Pethybridge S.J."/>
            <person name="Sun J."/>
            <person name="Steenkamp E.T."/>
            <person name="van der Nest M.A."/>
            <person name="van Wyk S."/>
            <person name="Wingfield M.J."/>
            <person name="Xiong C."/>
            <person name="Yue Q."/>
            <person name="Zhang X."/>
        </authorList>
    </citation>
    <scope>NUCLEOTIDE SEQUENCE [LARGE SCALE GENOMIC DNA]</scope>
    <source>
        <strain evidence="8 9">BP 5553</strain>
    </source>
</reference>
<proteinExistence type="inferred from homology"/>
<evidence type="ECO:0000256" key="4">
    <source>
        <dbReference type="ARBA" id="ARBA00022737"/>
    </source>
</evidence>
<dbReference type="Gene3D" id="2.130.10.10">
    <property type="entry name" value="YVTN repeat-like/Quinoprotein amine dehydrogenase"/>
    <property type="match status" value="1"/>
</dbReference>
<comment type="pathway">
    <text evidence="6">tRNA modification; N(7)-methylguanine-tRNA biosynthesis.</text>
</comment>
<keyword evidence="9" id="KW-1185">Reference proteome</keyword>